<organism evidence="1 2">
    <name type="scientific">Paenibacillus amylolyticus</name>
    <dbReference type="NCBI Taxonomy" id="1451"/>
    <lineage>
        <taxon>Bacteria</taxon>
        <taxon>Bacillati</taxon>
        <taxon>Bacillota</taxon>
        <taxon>Bacilli</taxon>
        <taxon>Bacillales</taxon>
        <taxon>Paenibacillaceae</taxon>
        <taxon>Paenibacillus</taxon>
    </lineage>
</organism>
<dbReference type="Proteomes" id="UP000069697">
    <property type="component" value="Unassembled WGS sequence"/>
</dbReference>
<dbReference type="AlphaFoldDB" id="A0A100VJX5"/>
<comment type="caution">
    <text evidence="1">The sequence shown here is derived from an EMBL/GenBank/DDBJ whole genome shotgun (WGS) entry which is preliminary data.</text>
</comment>
<dbReference type="EMBL" id="BCNV01000001">
    <property type="protein sequence ID" value="GAS81233.1"/>
    <property type="molecule type" value="Genomic_DNA"/>
</dbReference>
<accession>A0A100VJX5</accession>
<reference evidence="1 2" key="1">
    <citation type="journal article" date="2016" name="Genome Announc.">
        <title>Draft Genome Sequence of Paenibacillus amylolyticus Heshi-A3, Isolated from Fermented Rice Bran in a Japanese Fermented Seafood Dish.</title>
        <authorList>
            <person name="Akuzawa S."/>
            <person name="Nagaoka J."/>
            <person name="Kanekatsu M."/>
            <person name="Kubota E."/>
            <person name="Ohtake R."/>
            <person name="Suzuki T."/>
            <person name="Kanesaki Y."/>
        </authorList>
    </citation>
    <scope>NUCLEOTIDE SEQUENCE [LARGE SCALE GENOMIC DNA]</scope>
    <source>
        <strain evidence="1 2">Heshi-A3</strain>
    </source>
</reference>
<evidence type="ECO:0000313" key="2">
    <source>
        <dbReference type="Proteomes" id="UP000069697"/>
    </source>
</evidence>
<protein>
    <submittedName>
        <fullName evidence="1">Uncharacterized protein</fullName>
    </submittedName>
</protein>
<evidence type="ECO:0000313" key="1">
    <source>
        <dbReference type="EMBL" id="GAS81233.1"/>
    </source>
</evidence>
<proteinExistence type="predicted"/>
<name>A0A100VJX5_PAEAM</name>
<sequence>MTERFNVYKDKYIYIELNSYTKRRGQKEPEEAKRAPKSFLKESCIESIRLSPDLPFAKGIQKIWG</sequence>
<reference evidence="2" key="2">
    <citation type="submission" date="2016-01" db="EMBL/GenBank/DDBJ databases">
        <title>Draft Genome Sequence of Paenibacillus amylolyticus Heshi-A3 that Was Isolated from Fermented Rice Bran with Aging Salted Mackerel, Which Was Named Heshiko as Traditional Fermented Seafood in Japan.</title>
        <authorList>
            <person name="Akuzawa S."/>
            <person name="Nakagawa J."/>
            <person name="Kanekatsu T."/>
            <person name="Kubota E."/>
            <person name="Ohtake R."/>
            <person name="Suzuki T."/>
            <person name="Kanesaki Y."/>
        </authorList>
    </citation>
    <scope>NUCLEOTIDE SEQUENCE [LARGE SCALE GENOMIC DNA]</scope>
    <source>
        <strain evidence="2">Heshi-A3</strain>
    </source>
</reference>
<gene>
    <name evidence="1" type="ORF">PAHA3_1307</name>
</gene>